<keyword evidence="4" id="KW-0472">Membrane</keyword>
<dbReference type="GO" id="GO:0009330">
    <property type="term" value="C:DNA topoisomerase type II (double strand cut, ATP-hydrolyzing) complex"/>
    <property type="evidence" value="ECO:0007669"/>
    <property type="project" value="TreeGrafter"/>
</dbReference>
<name>K1T0M2_9ZZZZ</name>
<gene>
    <name evidence="7" type="ORF">LEA_12444</name>
</gene>
<dbReference type="InterPro" id="IPR013760">
    <property type="entry name" value="Topo_IIA-like_dom_sf"/>
</dbReference>
<evidence type="ECO:0000256" key="5">
    <source>
        <dbReference type="ARBA" id="ARBA00023235"/>
    </source>
</evidence>
<evidence type="ECO:0000256" key="4">
    <source>
        <dbReference type="ARBA" id="ARBA00023136"/>
    </source>
</evidence>
<dbReference type="Gene3D" id="3.90.199.10">
    <property type="entry name" value="Topoisomerase II, domain 5"/>
    <property type="match status" value="1"/>
</dbReference>
<dbReference type="GO" id="GO:0005737">
    <property type="term" value="C:cytoplasm"/>
    <property type="evidence" value="ECO:0007669"/>
    <property type="project" value="TreeGrafter"/>
</dbReference>
<dbReference type="GO" id="GO:0003918">
    <property type="term" value="F:DNA topoisomerase type II (double strand cut, ATP-hydrolyzing) activity"/>
    <property type="evidence" value="ECO:0007669"/>
    <property type="project" value="InterPro"/>
</dbReference>
<keyword evidence="5" id="KW-0413">Isomerase</keyword>
<dbReference type="InterPro" id="IPR050220">
    <property type="entry name" value="Type_II_DNA_Topoisomerases"/>
</dbReference>
<protein>
    <submittedName>
        <fullName evidence="7">DNA gyrase subunit A</fullName>
    </submittedName>
</protein>
<dbReference type="Gene3D" id="3.30.1360.40">
    <property type="match status" value="1"/>
</dbReference>
<dbReference type="Pfam" id="PF00521">
    <property type="entry name" value="DNA_topoisoIV"/>
    <property type="match status" value="1"/>
</dbReference>
<dbReference type="EMBL" id="AJWY01008424">
    <property type="protein sequence ID" value="EKC61249.1"/>
    <property type="molecule type" value="Genomic_DNA"/>
</dbReference>
<keyword evidence="2" id="KW-0799">Topoisomerase</keyword>
<dbReference type="PROSITE" id="PS52040">
    <property type="entry name" value="TOPO_IIA"/>
    <property type="match status" value="1"/>
</dbReference>
<organism evidence="7">
    <name type="scientific">human gut metagenome</name>
    <dbReference type="NCBI Taxonomy" id="408170"/>
    <lineage>
        <taxon>unclassified sequences</taxon>
        <taxon>metagenomes</taxon>
        <taxon>organismal metagenomes</taxon>
    </lineage>
</organism>
<dbReference type="GO" id="GO:0005524">
    <property type="term" value="F:ATP binding"/>
    <property type="evidence" value="ECO:0007669"/>
    <property type="project" value="InterPro"/>
</dbReference>
<accession>K1T0M2</accession>
<feature type="non-terminal residue" evidence="7">
    <location>
        <position position="355"/>
    </location>
</feature>
<comment type="caution">
    <text evidence="7">The sequence shown here is derived from an EMBL/GenBank/DDBJ whole genome shotgun (WGS) entry which is preliminary data.</text>
</comment>
<sequence length="355" mass="39038">PARPQLGDNVEILSAGEVIESPITDTLETNYMPYAMSVIVSRALPEIDGFKPAHRKLLYTMYGMGLLKGARTKSANIVGSTMHLNPHGDAAIYDTMVRMGRSNESLLVPFVDSKGNFGKAYSRDMAYAAARYTEAKLEPVCEELFRDIDKDTVDFVPNYDGTTTEPTMLPVTFPTILANNTLGIAVGMASNICSFNLVELCNATIALMKDDQADLAQLMPAPDFVGGGSILYDAAEMQNVLEKGRGSIRVRAQWAYDKENNCIDITRIPPTTTVEAIMDKITELVKLGKIREISDMRDETDLNGLKLTIDLKRGQDPDKLMARLFKATPLEDSFACNFNVLIGGQPRVLGVRQIL</sequence>
<dbReference type="InterPro" id="IPR013758">
    <property type="entry name" value="Topo_IIA_A/C_ab"/>
</dbReference>
<evidence type="ECO:0000256" key="1">
    <source>
        <dbReference type="ARBA" id="ARBA00022475"/>
    </source>
</evidence>
<feature type="non-terminal residue" evidence="7">
    <location>
        <position position="1"/>
    </location>
</feature>
<dbReference type="AlphaFoldDB" id="K1T0M2"/>
<reference evidence="7" key="1">
    <citation type="journal article" date="2013" name="Environ. Microbiol.">
        <title>Microbiota from the distal guts of lean and obese adolescents exhibit partial functional redundancy besides clear differences in community structure.</title>
        <authorList>
            <person name="Ferrer M."/>
            <person name="Ruiz A."/>
            <person name="Lanza F."/>
            <person name="Haange S.B."/>
            <person name="Oberbach A."/>
            <person name="Till H."/>
            <person name="Bargiela R."/>
            <person name="Campoy C."/>
            <person name="Segura M.T."/>
            <person name="Richter M."/>
            <person name="von Bergen M."/>
            <person name="Seifert J."/>
            <person name="Suarez A."/>
        </authorList>
    </citation>
    <scope>NUCLEOTIDE SEQUENCE</scope>
</reference>
<evidence type="ECO:0000313" key="7">
    <source>
        <dbReference type="EMBL" id="EKC61249.1"/>
    </source>
</evidence>
<dbReference type="SUPFAM" id="SSF56719">
    <property type="entry name" value="Type II DNA topoisomerase"/>
    <property type="match status" value="1"/>
</dbReference>
<evidence type="ECO:0000259" key="6">
    <source>
        <dbReference type="PROSITE" id="PS52040"/>
    </source>
</evidence>
<feature type="domain" description="Topo IIA-type catalytic" evidence="6">
    <location>
        <begin position="43"/>
        <end position="355"/>
    </location>
</feature>
<evidence type="ECO:0000256" key="3">
    <source>
        <dbReference type="ARBA" id="ARBA00023125"/>
    </source>
</evidence>
<proteinExistence type="predicted"/>
<keyword evidence="3" id="KW-0238">DNA-binding</keyword>
<dbReference type="InterPro" id="IPR002205">
    <property type="entry name" value="Topo_IIA_dom_A"/>
</dbReference>
<dbReference type="GO" id="GO:0003677">
    <property type="term" value="F:DNA binding"/>
    <property type="evidence" value="ECO:0007669"/>
    <property type="project" value="UniProtKB-KW"/>
</dbReference>
<dbReference type="SMART" id="SM00434">
    <property type="entry name" value="TOP4c"/>
    <property type="match status" value="1"/>
</dbReference>
<keyword evidence="1" id="KW-1003">Cell membrane</keyword>
<evidence type="ECO:0000256" key="2">
    <source>
        <dbReference type="ARBA" id="ARBA00023029"/>
    </source>
</evidence>
<dbReference type="PANTHER" id="PTHR43493">
    <property type="entry name" value="DNA GYRASE/TOPOISOMERASE SUBUNIT A"/>
    <property type="match status" value="1"/>
</dbReference>
<dbReference type="PANTHER" id="PTHR43493:SF1">
    <property type="entry name" value="DNA TOPOISOMERASE 4 SUBUNIT A"/>
    <property type="match status" value="1"/>
</dbReference>
<dbReference type="GO" id="GO:0006265">
    <property type="term" value="P:DNA topological change"/>
    <property type="evidence" value="ECO:0007669"/>
    <property type="project" value="InterPro"/>
</dbReference>